<evidence type="ECO:0000313" key="2">
    <source>
        <dbReference type="EMBL" id="KCZ96765.1"/>
    </source>
</evidence>
<dbReference type="InterPro" id="IPR000073">
    <property type="entry name" value="AB_hydrolase_1"/>
</dbReference>
<dbReference type="AlphaFoldDB" id="A0A062VEA2"/>
<dbReference type="InterPro" id="IPR022742">
    <property type="entry name" value="Hydrolase_4"/>
</dbReference>
<proteinExistence type="predicted"/>
<dbReference type="EMBL" id="ARYM01000034">
    <property type="protein sequence ID" value="KCZ96765.1"/>
    <property type="molecule type" value="Genomic_DNA"/>
</dbReference>
<evidence type="ECO:0000259" key="1">
    <source>
        <dbReference type="Pfam" id="PF12146"/>
    </source>
</evidence>
<dbReference type="InterPro" id="IPR029058">
    <property type="entry name" value="AB_hydrolase_fold"/>
</dbReference>
<dbReference type="RefSeq" id="WP_035602246.1">
    <property type="nucleotide sequence ID" value="NZ_ARYM01000034.1"/>
</dbReference>
<dbReference type="PANTHER" id="PTHR11614">
    <property type="entry name" value="PHOSPHOLIPASE-RELATED"/>
    <property type="match status" value="1"/>
</dbReference>
<dbReference type="OrthoDB" id="9806902at2"/>
<dbReference type="Gene3D" id="3.40.50.1820">
    <property type="entry name" value="alpha/beta hydrolase"/>
    <property type="match status" value="1"/>
</dbReference>
<dbReference type="InterPro" id="IPR051044">
    <property type="entry name" value="MAG_DAG_Lipase"/>
</dbReference>
<dbReference type="STRING" id="1280954.HPO_18340"/>
<dbReference type="eggNOG" id="COG2267">
    <property type="taxonomic scope" value="Bacteria"/>
</dbReference>
<name>A0A062VEA2_9PROT</name>
<protein>
    <recommendedName>
        <fullName evidence="1">Serine aminopeptidase S33 domain-containing protein</fullName>
    </recommendedName>
</protein>
<feature type="domain" description="Serine aminopeptidase S33" evidence="1">
    <location>
        <begin position="31"/>
        <end position="267"/>
    </location>
</feature>
<sequence>MAAFLDDEEAMIAQDGARLGLTVWNAEGAAPPAHVIVGVHGMNNYAGEFRLAAPEWAAQGRAVYAYDQRGFGRSEGRGHWAEEELMREDLRTAVSLAKARHPDVPLTVIGISMGAAVAITAFASDRPPEADRLILSGPGLRGWGALDAASAGALRLLTALSPGLIVSAPAFVKPKMSDNAVFLRLQDADPLHARINRVDQIAGAVNLMERAHEAASMLPEGLPVLASYGAHDRVVPPAGPGRTLKRFPPNVRTVYYPDGYHVLLSDNQRHKVIADYAAFMDNPGADLPSGCGSWPFR</sequence>
<dbReference type="Proteomes" id="UP000027100">
    <property type="component" value="Unassembled WGS sequence"/>
</dbReference>
<dbReference type="PATRIC" id="fig|1280954.3.peg.3693"/>
<keyword evidence="3" id="KW-1185">Reference proteome</keyword>
<dbReference type="Pfam" id="PF12146">
    <property type="entry name" value="Hydrolase_4"/>
    <property type="match status" value="1"/>
</dbReference>
<reference evidence="2 3" key="1">
    <citation type="journal article" date="2014" name="Antonie Van Leeuwenhoek">
        <title>Hyphomonas beringensis sp. nov. and Hyphomonas chukchiensis sp. nov., isolated from surface seawater of the Bering Sea and Chukchi Sea.</title>
        <authorList>
            <person name="Li C."/>
            <person name="Lai Q."/>
            <person name="Li G."/>
            <person name="Dong C."/>
            <person name="Wang J."/>
            <person name="Liao Y."/>
            <person name="Shao Z."/>
        </authorList>
    </citation>
    <scope>NUCLEOTIDE SEQUENCE [LARGE SCALE GENOMIC DNA]</scope>
    <source>
        <strain evidence="2 3">PS728</strain>
    </source>
</reference>
<comment type="caution">
    <text evidence="2">The sequence shown here is derived from an EMBL/GenBank/DDBJ whole genome shotgun (WGS) entry which is preliminary data.</text>
</comment>
<dbReference type="SUPFAM" id="SSF53474">
    <property type="entry name" value="alpha/beta-Hydrolases"/>
    <property type="match status" value="1"/>
</dbReference>
<accession>A0A062VEA2</accession>
<organism evidence="2 3">
    <name type="scientific">Hyphomonas polymorpha PS728</name>
    <dbReference type="NCBI Taxonomy" id="1280954"/>
    <lineage>
        <taxon>Bacteria</taxon>
        <taxon>Pseudomonadati</taxon>
        <taxon>Pseudomonadota</taxon>
        <taxon>Alphaproteobacteria</taxon>
        <taxon>Hyphomonadales</taxon>
        <taxon>Hyphomonadaceae</taxon>
        <taxon>Hyphomonas</taxon>
    </lineage>
</organism>
<evidence type="ECO:0000313" key="3">
    <source>
        <dbReference type="Proteomes" id="UP000027100"/>
    </source>
</evidence>
<gene>
    <name evidence="2" type="ORF">HPO_18340</name>
</gene>
<dbReference type="PRINTS" id="PR00111">
    <property type="entry name" value="ABHYDROLASE"/>
</dbReference>